<protein>
    <submittedName>
        <fullName evidence="1">Uncharacterized protein</fullName>
    </submittedName>
</protein>
<reference evidence="1 2" key="1">
    <citation type="journal article" date="2016" name="Sci. Rep.">
        <title>Complete genome sequence and transcriptomic analysis of a novel marine strain Bacillus weihaiensis reveals the mechanism of brown algae degradation.</title>
        <authorList>
            <person name="Zhu Y."/>
            <person name="Chen P."/>
            <person name="Bao Y."/>
            <person name="Men Y."/>
            <person name="Zeng Y."/>
            <person name="Yang J."/>
            <person name="Sun J."/>
            <person name="Sun Y."/>
        </authorList>
    </citation>
    <scope>NUCLEOTIDE SEQUENCE [LARGE SCALE GENOMIC DNA]</scope>
    <source>
        <strain evidence="1 2">Alg07</strain>
    </source>
</reference>
<evidence type="ECO:0000313" key="2">
    <source>
        <dbReference type="Proteomes" id="UP000181936"/>
    </source>
</evidence>
<dbReference type="AlphaFoldDB" id="A0A1L3MSC3"/>
<proteinExistence type="predicted"/>
<dbReference type="RefSeq" id="WP_072579993.1">
    <property type="nucleotide sequence ID" value="NZ_CP016020.1"/>
</dbReference>
<dbReference type="KEGG" id="bwh:A9C19_10805"/>
<accession>A0A1L3MSC3</accession>
<dbReference type="Pfam" id="PF14035">
    <property type="entry name" value="YlzJ"/>
    <property type="match status" value="1"/>
</dbReference>
<dbReference type="EMBL" id="CP016020">
    <property type="protein sequence ID" value="APH05200.1"/>
    <property type="molecule type" value="Genomic_DNA"/>
</dbReference>
<sequence>MIHYTMMPPELIYPTNDRDYQKQSVVEVDGVQLLVQETSEAQLEIIRVLSSDPNHFLNAGLCPGQKITMSLSSNQVNYGIIS</sequence>
<gene>
    <name evidence="1" type="ORF">A9C19_10805</name>
</gene>
<keyword evidence="2" id="KW-1185">Reference proteome</keyword>
<name>A0A1L3MSC3_9BACI</name>
<evidence type="ECO:0000313" key="1">
    <source>
        <dbReference type="EMBL" id="APH05200.1"/>
    </source>
</evidence>
<organism evidence="1 2">
    <name type="scientific">Bacillus weihaiensis</name>
    <dbReference type="NCBI Taxonomy" id="1547283"/>
    <lineage>
        <taxon>Bacteria</taxon>
        <taxon>Bacillati</taxon>
        <taxon>Bacillota</taxon>
        <taxon>Bacilli</taxon>
        <taxon>Bacillales</taxon>
        <taxon>Bacillaceae</taxon>
        <taxon>Bacillus</taxon>
    </lineage>
</organism>
<dbReference type="STRING" id="1547283.A9C19_10805"/>
<dbReference type="InterPro" id="IPR025619">
    <property type="entry name" value="YlzJ"/>
</dbReference>
<dbReference type="OrthoDB" id="1683573at2"/>
<dbReference type="Proteomes" id="UP000181936">
    <property type="component" value="Chromosome"/>
</dbReference>